<accession>A0ABM0N164</accession>
<evidence type="ECO:0000256" key="3">
    <source>
        <dbReference type="SAM" id="MobiDB-lite"/>
    </source>
</evidence>
<evidence type="ECO:0000256" key="1">
    <source>
        <dbReference type="ARBA" id="ARBA00022443"/>
    </source>
</evidence>
<proteinExistence type="predicted"/>
<organism evidence="5 6">
    <name type="scientific">Saccoglossus kowalevskii</name>
    <name type="common">Acorn worm</name>
    <dbReference type="NCBI Taxonomy" id="10224"/>
    <lineage>
        <taxon>Eukaryota</taxon>
        <taxon>Metazoa</taxon>
        <taxon>Hemichordata</taxon>
        <taxon>Enteropneusta</taxon>
        <taxon>Harrimaniidae</taxon>
        <taxon>Saccoglossus</taxon>
    </lineage>
</organism>
<keyword evidence="5" id="KW-1185">Reference proteome</keyword>
<feature type="compositionally biased region" description="Basic and acidic residues" evidence="3">
    <location>
        <begin position="229"/>
        <end position="241"/>
    </location>
</feature>
<feature type="domain" description="SH3" evidence="4">
    <location>
        <begin position="96"/>
        <end position="155"/>
    </location>
</feature>
<dbReference type="RefSeq" id="XP_006826005.1">
    <property type="nucleotide sequence ID" value="XM_006825942.1"/>
</dbReference>
<dbReference type="SUPFAM" id="SSF50044">
    <property type="entry name" value="SH3-domain"/>
    <property type="match status" value="2"/>
</dbReference>
<name>A0ABM0N164_SACKO</name>
<keyword evidence="1 2" id="KW-0728">SH3 domain</keyword>
<dbReference type="CDD" id="cd11873">
    <property type="entry name" value="SH3_CD2AP-like_1"/>
    <property type="match status" value="1"/>
</dbReference>
<dbReference type="InterPro" id="IPR036028">
    <property type="entry name" value="SH3-like_dom_sf"/>
</dbReference>
<dbReference type="InterPro" id="IPR050384">
    <property type="entry name" value="Endophilin_SH3RF"/>
</dbReference>
<reference evidence="6" key="1">
    <citation type="submission" date="2025-08" db="UniProtKB">
        <authorList>
            <consortium name="RefSeq"/>
        </authorList>
    </citation>
    <scope>IDENTIFICATION</scope>
    <source>
        <tissue evidence="6">Testes</tissue>
    </source>
</reference>
<dbReference type="GeneID" id="100372798"/>
<dbReference type="PRINTS" id="PR00499">
    <property type="entry name" value="P67PHOX"/>
</dbReference>
<evidence type="ECO:0000313" key="6">
    <source>
        <dbReference type="RefSeq" id="XP_006826005.1"/>
    </source>
</evidence>
<evidence type="ECO:0000259" key="4">
    <source>
        <dbReference type="PROSITE" id="PS50002"/>
    </source>
</evidence>
<dbReference type="CDD" id="cd11874">
    <property type="entry name" value="SH3_CD2AP-like_2"/>
    <property type="match status" value="1"/>
</dbReference>
<dbReference type="Proteomes" id="UP000694865">
    <property type="component" value="Unplaced"/>
</dbReference>
<dbReference type="SMART" id="SM00326">
    <property type="entry name" value="SH3"/>
    <property type="match status" value="2"/>
</dbReference>
<feature type="non-terminal residue" evidence="6">
    <location>
        <position position="241"/>
    </location>
</feature>
<gene>
    <name evidence="6" type="primary">LOC100372798</name>
</gene>
<feature type="domain" description="SH3" evidence="4">
    <location>
        <begin position="1"/>
        <end position="58"/>
    </location>
</feature>
<dbReference type="Pfam" id="PF14604">
    <property type="entry name" value="SH3_9"/>
    <property type="match status" value="2"/>
</dbReference>
<dbReference type="PANTHER" id="PTHR14167">
    <property type="entry name" value="SH3 DOMAIN-CONTAINING"/>
    <property type="match status" value="1"/>
</dbReference>
<dbReference type="PANTHER" id="PTHR14167:SF92">
    <property type="entry name" value="CIN85 AND CD2AP RELATED, ISOFORM J"/>
    <property type="match status" value="1"/>
</dbReference>
<sequence length="241" mass="26765">MVEAVVEFDYTADAEDELTLQVGEVIANIKIMDGGWWEGELRGKRGMFPDNFVKLTKEQTPPPTKVANERTHLTIEEEEKNKVNKPVTKRGGADKIRSLRAKACYSYTPQNDDELGLKIGDTIEVINQEEPGWWEGTINGRVGVFPSNFVEVVEEDEDEKAKAELKEPKQPPPPPPSQTSEGDTKPKKAMGMGFGDIFKNGQPKLRKTGSTLERGTQPPRVLPTSSSPTEEKTTPIETTKV</sequence>
<dbReference type="PRINTS" id="PR00452">
    <property type="entry name" value="SH3DOMAIN"/>
</dbReference>
<dbReference type="PROSITE" id="PS50002">
    <property type="entry name" value="SH3"/>
    <property type="match status" value="2"/>
</dbReference>
<evidence type="ECO:0000313" key="5">
    <source>
        <dbReference type="Proteomes" id="UP000694865"/>
    </source>
</evidence>
<feature type="region of interest" description="Disordered" evidence="3">
    <location>
        <begin position="154"/>
        <end position="241"/>
    </location>
</feature>
<protein>
    <submittedName>
        <fullName evidence="6">SH3 domain-containing kinase-binding protein 1-like</fullName>
    </submittedName>
</protein>
<evidence type="ECO:0000256" key="2">
    <source>
        <dbReference type="PROSITE-ProRule" id="PRU00192"/>
    </source>
</evidence>
<dbReference type="InterPro" id="IPR001452">
    <property type="entry name" value="SH3_domain"/>
</dbReference>
<dbReference type="Gene3D" id="2.30.30.40">
    <property type="entry name" value="SH3 Domains"/>
    <property type="match status" value="2"/>
</dbReference>
<feature type="compositionally biased region" description="Basic and acidic residues" evidence="3">
    <location>
        <begin position="159"/>
        <end position="169"/>
    </location>
</feature>